<name>A0A653B0E2_ECTOL</name>
<evidence type="ECO:0000313" key="1">
    <source>
        <dbReference type="EMBL" id="VDN62093.1"/>
    </source>
</evidence>
<dbReference type="OrthoDB" id="9908364at2"/>
<organism evidence="1">
    <name type="scientific">Ectopseudomonas oleovorans</name>
    <name type="common">Pseudomonas oleovorans</name>
    <dbReference type="NCBI Taxonomy" id="301"/>
    <lineage>
        <taxon>Bacteria</taxon>
        <taxon>Pseudomonadati</taxon>
        <taxon>Pseudomonadota</taxon>
        <taxon>Gammaproteobacteria</taxon>
        <taxon>Pseudomonadales</taxon>
        <taxon>Pseudomonadaceae</taxon>
        <taxon>Ectopseudomonas</taxon>
    </lineage>
</organism>
<dbReference type="AlphaFoldDB" id="A0A653B0E2"/>
<reference evidence="1" key="1">
    <citation type="submission" date="2018-11" db="EMBL/GenBank/DDBJ databases">
        <authorList>
            <consortium name="Genoscope - CEA"/>
            <person name="William W."/>
        </authorList>
    </citation>
    <scope>NUCLEOTIDE SEQUENCE [LARGE SCALE GENOMIC DNA]</scope>
    <source>
        <strain evidence="1">T9AD</strain>
    </source>
</reference>
<protein>
    <submittedName>
        <fullName evidence="1">Uncharacterized protein</fullName>
    </submittedName>
</protein>
<dbReference type="EMBL" id="LR130779">
    <property type="protein sequence ID" value="VDN62093.1"/>
    <property type="molecule type" value="Genomic_DNA"/>
</dbReference>
<proteinExistence type="predicted"/>
<gene>
    <name evidence="1" type="ORF">POT9AD_1102</name>
</gene>
<accession>A0A653B0E2</accession>
<sequence>MTVNLRLGVTVKLLAASAAWLRDEAVRFARSLPGAMNMTRSRIVDGYIMKASRVGSRATVYLIDTPGAVAVPGRALISGPGSSYEPTHCALIDLPGGRDDLGRAWDGEPAALLPGHSGCPPLPVVLGGTLAPAVSVIESRIQPSLSVRPGVGVAELTLPLYMPGPYVVNPYAFVGRADSNIVYLLNLYAPAIARARYTAGGDGWDVSDGDVPSGIWSIAVSDSALWDTAGVLPFCKRIAPPAYDPGSTDATVFSAAQQPWGRAIHLGAGIDGEGQSYFDTLVVIHAVVDMRNDDDRYGAKGLWFGVVRGIQPESAGPYLDLTWFSLDDTRLGGEPLMVPVLDPVDDVYSSNALYPAMLARLDSGQVVAVVQHLNYAAVADSFVPFNAVYAYRWSDGVLTKDLVAGPIAAMVDPTDGQPHDFSFPLGIDTDGETAYAVFFSSDVDYSAGARTTETSIDIVALTAAGAVVVLSELIPQRYCRNIVESRFSCVRYIGNGKYLFPATDQIEISPGVFNSRGDLVAMIYDSTLNQLSVAGVVVAERQFRADLFIGAIDCPVAERAADGQVVRQATVILTFGGLGQAAGEPGIEAGMTFISSDSGTTWSVLANYGSPAGAYYCGTALKVRQ</sequence>